<comment type="subcellular location">
    <subcellularLocation>
        <location evidence="1">Cytoplasm</location>
    </subcellularLocation>
</comment>
<reference evidence="11" key="2">
    <citation type="submission" date="2025-08" db="UniProtKB">
        <authorList>
            <consortium name="RefSeq"/>
        </authorList>
    </citation>
    <scope>IDENTIFICATION</scope>
    <source>
        <strain evidence="11">S238N-H82</strain>
        <tissue evidence="11">Testes</tissue>
    </source>
</reference>
<dbReference type="PROSITE" id="PS50837">
    <property type="entry name" value="NACHT"/>
    <property type="match status" value="1"/>
</dbReference>
<keyword evidence="3" id="KW-0399">Innate immunity</keyword>
<dbReference type="Pfam" id="PF05729">
    <property type="entry name" value="NACHT"/>
    <property type="match status" value="1"/>
</dbReference>
<keyword evidence="4" id="KW-0547">Nucleotide-binding</keyword>
<evidence type="ECO:0000256" key="1">
    <source>
        <dbReference type="ARBA" id="ARBA00004496"/>
    </source>
</evidence>
<evidence type="ECO:0000313" key="10">
    <source>
        <dbReference type="Proteomes" id="UP000001554"/>
    </source>
</evidence>
<dbReference type="OrthoDB" id="8868836at2759"/>
<reference evidence="10" key="1">
    <citation type="journal article" date="2020" name="Nat. Ecol. Evol.">
        <title>Deeply conserved synteny resolves early events in vertebrate evolution.</title>
        <authorList>
            <person name="Simakov O."/>
            <person name="Marletaz F."/>
            <person name="Yue J.X."/>
            <person name="O'Connell B."/>
            <person name="Jenkins J."/>
            <person name="Brandt A."/>
            <person name="Calef R."/>
            <person name="Tung C.H."/>
            <person name="Huang T.K."/>
            <person name="Schmutz J."/>
            <person name="Satoh N."/>
            <person name="Yu J.K."/>
            <person name="Putnam N.H."/>
            <person name="Green R.E."/>
            <person name="Rokhsar D.S."/>
        </authorList>
    </citation>
    <scope>NUCLEOTIDE SEQUENCE [LARGE SCALE GENOMIC DNA]</scope>
    <source>
        <strain evidence="10">S238N-H82</strain>
    </source>
</reference>
<name>A0A9J7MEA1_BRAFL</name>
<feature type="compositionally biased region" description="Basic and acidic residues" evidence="7">
    <location>
        <begin position="99"/>
        <end position="121"/>
    </location>
</feature>
<dbReference type="GO" id="GO:0005737">
    <property type="term" value="C:cytoplasm"/>
    <property type="evidence" value="ECO:0007669"/>
    <property type="project" value="UniProtKB-SubCell"/>
</dbReference>
<dbReference type="PROSITE" id="PS50209">
    <property type="entry name" value="CARD"/>
    <property type="match status" value="1"/>
</dbReference>
<feature type="domain" description="NACHT" evidence="9">
    <location>
        <begin position="240"/>
        <end position="371"/>
    </location>
</feature>
<dbReference type="InterPro" id="IPR032675">
    <property type="entry name" value="LRR_dom_sf"/>
</dbReference>
<dbReference type="CDD" id="cd01671">
    <property type="entry name" value="CARD"/>
    <property type="match status" value="1"/>
</dbReference>
<dbReference type="SUPFAM" id="SSF47986">
    <property type="entry name" value="DEATH domain"/>
    <property type="match status" value="1"/>
</dbReference>
<sequence>MGDRPMSEHHKLILRHNRRIIVENLNVTSVLDYLFQEDVLTDDMMQTIGAIPEQRTNERVRELLDILPSRGDRAFVVFCQALDNGYGYLADILRHAERTSTREDQTDSNSGEKDEESRSTDEVALETPETADDPHSTTQPNTVSTPDAGSRELKHLDSLDRSLPVEELVPMNIPPVVEACAMALRDHYRSTYNEYYPLSWYAFRLDTEGVYIPNQLTRIDRPSAATMDPISEKDLSLDTKNTLLQGPPGTGKTTFIYHQAYKWAKDENPRLQDVVLLFVLSARSIGDRNVLEEACDQLLPRGFLDERKAKDLEKWIELNPGRTMFMIENIDETPNVTEQDVRMPLKTQNPVLQFLQRKYLPKTRRVFTTRSTELTTEGSRPLSIHIPPLFDAHYIFNGFSDEARTEYIERFFGGNDEKVQSLKEAVAVDECLQEIISNPLYAVLICFLWENDQEKPSTCTEIFSKVIDLLERRYLEQSGHITKDAVRRCLCNLEKFGWDSIEQDKYDFSIDEVKDTIGTLPIKMGLIVKDPVRIEDLYKFQHKTFKEYFAAKYVMTRPEDDACHRMLWSPECTSGQKYTNVCLFAAGILQSSCKGLFEAMQACLLEMMRKPAPKCCIHDVITRACWAVSESGEMAANAPLVAESLPEDITLDFQRRPPKPGAIRGLAEVVKVLPAKTLKAVDLGEMWIPHANELKGLGRALAKTKGVKSLTANVTRMDMSLSNPEEKDNSGILAFHQGIAKNKSITHLTIEASIDTMSEEAITAIPKAVQGNTTVTDLRLLIFFAKLCSDRCVNKITNCNREQNAKVFFKSFAETLASNRTLQSLQLSSYILRHRMAIDPLAPAIAHHPCLRSLTVSGPWSGRGHFEHDGTNALAHILRNTKTLSSVTIRLQSFSTTEVDTDRASILFTALSTCKTLEKVKLVFTWMFAREKLLVADFVRESQTLKELTLEWRSMSEAFLLALCEAIRQQATGSLQKLVLTGRFAARGQAELGRTFARSKTLQCLELHGNPFIDEGLQAFIDAVSEIQGSFHGPPRQVLVRGSVEGARASNVIQSTQLAEATLPDFPEINIVIEDLTPVAPDPLTYVPMGLSEWL</sequence>
<evidence type="ECO:0000256" key="3">
    <source>
        <dbReference type="ARBA" id="ARBA00022588"/>
    </source>
</evidence>
<dbReference type="RefSeq" id="XP_035699323.1">
    <property type="nucleotide sequence ID" value="XM_035843430.1"/>
</dbReference>
<evidence type="ECO:0000259" key="9">
    <source>
        <dbReference type="PROSITE" id="PS50837"/>
    </source>
</evidence>
<dbReference type="Gene3D" id="1.10.533.10">
    <property type="entry name" value="Death Domain, Fas"/>
    <property type="match status" value="1"/>
</dbReference>
<dbReference type="Gene3D" id="3.80.10.10">
    <property type="entry name" value="Ribonuclease Inhibitor"/>
    <property type="match status" value="2"/>
</dbReference>
<dbReference type="Gene3D" id="3.40.50.300">
    <property type="entry name" value="P-loop containing nucleotide triphosphate hydrolases"/>
    <property type="match status" value="1"/>
</dbReference>
<gene>
    <name evidence="11" type="primary">LOC118431972</name>
</gene>
<evidence type="ECO:0000256" key="4">
    <source>
        <dbReference type="ARBA" id="ARBA00022741"/>
    </source>
</evidence>
<dbReference type="GO" id="GO:0005524">
    <property type="term" value="F:ATP binding"/>
    <property type="evidence" value="ECO:0007669"/>
    <property type="project" value="UniProtKB-KW"/>
</dbReference>
<keyword evidence="2" id="KW-0963">Cytoplasm</keyword>
<dbReference type="InterPro" id="IPR007111">
    <property type="entry name" value="NACHT_NTPase"/>
</dbReference>
<dbReference type="GO" id="GO:0042981">
    <property type="term" value="P:regulation of apoptotic process"/>
    <property type="evidence" value="ECO:0007669"/>
    <property type="project" value="InterPro"/>
</dbReference>
<keyword evidence="5" id="KW-0067">ATP-binding</keyword>
<feature type="domain" description="CARD" evidence="8">
    <location>
        <begin position="6"/>
        <end position="97"/>
    </location>
</feature>
<dbReference type="Pfam" id="PF00619">
    <property type="entry name" value="CARD"/>
    <property type="match status" value="1"/>
</dbReference>
<dbReference type="Proteomes" id="UP000001554">
    <property type="component" value="Chromosome 15"/>
</dbReference>
<evidence type="ECO:0000313" key="11">
    <source>
        <dbReference type="RefSeq" id="XP_035699323.1"/>
    </source>
</evidence>
<evidence type="ECO:0000256" key="6">
    <source>
        <dbReference type="ARBA" id="ARBA00022859"/>
    </source>
</evidence>
<dbReference type="SUPFAM" id="SSF52540">
    <property type="entry name" value="P-loop containing nucleoside triphosphate hydrolases"/>
    <property type="match status" value="1"/>
</dbReference>
<evidence type="ECO:0000256" key="2">
    <source>
        <dbReference type="ARBA" id="ARBA00022490"/>
    </source>
</evidence>
<evidence type="ECO:0000259" key="8">
    <source>
        <dbReference type="PROSITE" id="PS50209"/>
    </source>
</evidence>
<dbReference type="InterPro" id="IPR011029">
    <property type="entry name" value="DEATH-like_dom_sf"/>
</dbReference>
<dbReference type="SUPFAM" id="SSF52047">
    <property type="entry name" value="RNI-like"/>
    <property type="match status" value="1"/>
</dbReference>
<feature type="region of interest" description="Disordered" evidence="7">
    <location>
        <begin position="99"/>
        <end position="150"/>
    </location>
</feature>
<dbReference type="KEGG" id="bfo:118431972"/>
<dbReference type="PANTHER" id="PTHR46844">
    <property type="entry name" value="SLR5058 PROTEIN"/>
    <property type="match status" value="1"/>
</dbReference>
<keyword evidence="10" id="KW-1185">Reference proteome</keyword>
<keyword evidence="6" id="KW-0391">Immunity</keyword>
<organism evidence="10 11">
    <name type="scientific">Branchiostoma floridae</name>
    <name type="common">Florida lancelet</name>
    <name type="synonym">Amphioxus</name>
    <dbReference type="NCBI Taxonomy" id="7739"/>
    <lineage>
        <taxon>Eukaryota</taxon>
        <taxon>Metazoa</taxon>
        <taxon>Chordata</taxon>
        <taxon>Cephalochordata</taxon>
        <taxon>Leptocardii</taxon>
        <taxon>Amphioxiformes</taxon>
        <taxon>Branchiostomatidae</taxon>
        <taxon>Branchiostoma</taxon>
    </lineage>
</organism>
<evidence type="ECO:0000256" key="5">
    <source>
        <dbReference type="ARBA" id="ARBA00022840"/>
    </source>
</evidence>
<dbReference type="GeneID" id="118431972"/>
<dbReference type="SMART" id="SM00114">
    <property type="entry name" value="CARD"/>
    <property type="match status" value="1"/>
</dbReference>
<dbReference type="AlphaFoldDB" id="A0A9J7MEA1"/>
<dbReference type="GO" id="GO:0045087">
    <property type="term" value="P:innate immune response"/>
    <property type="evidence" value="ECO:0007669"/>
    <property type="project" value="UniProtKB-KW"/>
</dbReference>
<accession>A0A9J7MEA1</accession>
<dbReference type="InterPro" id="IPR027417">
    <property type="entry name" value="P-loop_NTPase"/>
</dbReference>
<dbReference type="InterPro" id="IPR001315">
    <property type="entry name" value="CARD"/>
</dbReference>
<feature type="compositionally biased region" description="Polar residues" evidence="7">
    <location>
        <begin position="136"/>
        <end position="147"/>
    </location>
</feature>
<protein>
    <submittedName>
        <fullName evidence="11">Uncharacterized protein LOC118431972</fullName>
    </submittedName>
</protein>
<evidence type="ECO:0000256" key="7">
    <source>
        <dbReference type="SAM" id="MobiDB-lite"/>
    </source>
</evidence>
<dbReference type="PANTHER" id="PTHR46844:SF1">
    <property type="entry name" value="SLR5058 PROTEIN"/>
    <property type="match status" value="1"/>
</dbReference>
<proteinExistence type="predicted"/>